<evidence type="ECO:0000313" key="3">
    <source>
        <dbReference type="EMBL" id="CAG1856162.1"/>
    </source>
</evidence>
<evidence type="ECO:0000256" key="1">
    <source>
        <dbReference type="SAM" id="MobiDB-lite"/>
    </source>
</evidence>
<evidence type="ECO:0000256" key="2">
    <source>
        <dbReference type="SAM" id="Phobius"/>
    </source>
</evidence>
<dbReference type="Proteomes" id="UP000012960">
    <property type="component" value="Unplaced"/>
</dbReference>
<dbReference type="EnsemblPlants" id="Ma07_t10080.1">
    <property type="protein sequence ID" value="Ma07_p10080.1"/>
    <property type="gene ID" value="Ma07_g10080"/>
</dbReference>
<dbReference type="AlphaFoldDB" id="A0A804JU75"/>
<keyword evidence="2" id="KW-1133">Transmembrane helix</keyword>
<keyword evidence="5" id="KW-1185">Reference proteome</keyword>
<protein>
    <submittedName>
        <fullName evidence="3">(wild Malaysian banana) hypothetical protein</fullName>
    </submittedName>
</protein>
<dbReference type="EMBL" id="HG996473">
    <property type="protein sequence ID" value="CAG1856162.1"/>
    <property type="molecule type" value="Genomic_DNA"/>
</dbReference>
<reference evidence="4" key="2">
    <citation type="submission" date="2021-05" db="UniProtKB">
        <authorList>
            <consortium name="EnsemblPlants"/>
        </authorList>
    </citation>
    <scope>IDENTIFICATION</scope>
    <source>
        <strain evidence="4">subsp. malaccensis</strain>
    </source>
</reference>
<feature type="transmembrane region" description="Helical" evidence="2">
    <location>
        <begin position="56"/>
        <end position="78"/>
    </location>
</feature>
<proteinExistence type="predicted"/>
<keyword evidence="2" id="KW-0812">Transmembrane</keyword>
<feature type="region of interest" description="Disordered" evidence="1">
    <location>
        <begin position="1"/>
        <end position="20"/>
    </location>
</feature>
<gene>
    <name evidence="3" type="ORF">GSMUA_44760.1</name>
</gene>
<evidence type="ECO:0000313" key="5">
    <source>
        <dbReference type="Proteomes" id="UP000012960"/>
    </source>
</evidence>
<sequence>MVETLSPKATKGREEEKHGGVSGKRWLGFCIKKFQTRALFHLKLLPWLVQMEEETILIIGILHPCKIVFLLIHHLIWLHHII</sequence>
<evidence type="ECO:0000313" key="4">
    <source>
        <dbReference type="EnsemblPlants" id="Ma07_p10080.1"/>
    </source>
</evidence>
<name>A0A804JU75_MUSAM</name>
<keyword evidence="2" id="KW-0472">Membrane</keyword>
<reference evidence="3" key="1">
    <citation type="submission" date="2021-03" db="EMBL/GenBank/DDBJ databases">
        <authorList>
            <consortium name="Genoscope - CEA"/>
            <person name="William W."/>
        </authorList>
    </citation>
    <scope>NUCLEOTIDE SEQUENCE</scope>
    <source>
        <strain evidence="3">Doubled-haploid Pahang</strain>
    </source>
</reference>
<dbReference type="Gramene" id="Ma07_t10080.1">
    <property type="protein sequence ID" value="Ma07_p10080.1"/>
    <property type="gene ID" value="Ma07_g10080"/>
</dbReference>
<dbReference type="InParanoid" id="A0A804JU75"/>
<organism evidence="4 5">
    <name type="scientific">Musa acuminata subsp. malaccensis</name>
    <name type="common">Wild banana</name>
    <name type="synonym">Musa malaccensis</name>
    <dbReference type="NCBI Taxonomy" id="214687"/>
    <lineage>
        <taxon>Eukaryota</taxon>
        <taxon>Viridiplantae</taxon>
        <taxon>Streptophyta</taxon>
        <taxon>Embryophyta</taxon>
        <taxon>Tracheophyta</taxon>
        <taxon>Spermatophyta</taxon>
        <taxon>Magnoliopsida</taxon>
        <taxon>Liliopsida</taxon>
        <taxon>Zingiberales</taxon>
        <taxon>Musaceae</taxon>
        <taxon>Musa</taxon>
    </lineage>
</organism>
<accession>A0A804JU75</accession>